<organism evidence="3 5">
    <name type="scientific">Petrolisthes cinctipes</name>
    <name type="common">Flat porcelain crab</name>
    <dbReference type="NCBI Taxonomy" id="88211"/>
    <lineage>
        <taxon>Eukaryota</taxon>
        <taxon>Metazoa</taxon>
        <taxon>Ecdysozoa</taxon>
        <taxon>Arthropoda</taxon>
        <taxon>Crustacea</taxon>
        <taxon>Multicrustacea</taxon>
        <taxon>Malacostraca</taxon>
        <taxon>Eumalacostraca</taxon>
        <taxon>Eucarida</taxon>
        <taxon>Decapoda</taxon>
        <taxon>Pleocyemata</taxon>
        <taxon>Anomura</taxon>
        <taxon>Galatheoidea</taxon>
        <taxon>Porcellanidae</taxon>
        <taxon>Petrolisthes</taxon>
    </lineage>
</organism>
<feature type="signal peptide" evidence="1">
    <location>
        <begin position="1"/>
        <end position="22"/>
    </location>
</feature>
<dbReference type="PANTHER" id="PTHR37984">
    <property type="entry name" value="PROTEIN CBG26694"/>
    <property type="match status" value="1"/>
</dbReference>
<evidence type="ECO:0000313" key="4">
    <source>
        <dbReference type="EMBL" id="KAK3895963.1"/>
    </source>
</evidence>
<dbReference type="EMBL" id="JAWQEG010000647">
    <property type="protein sequence ID" value="KAK3887145.1"/>
    <property type="molecule type" value="Genomic_DNA"/>
</dbReference>
<evidence type="ECO:0000313" key="3">
    <source>
        <dbReference type="EMBL" id="KAK3887145.1"/>
    </source>
</evidence>
<evidence type="ECO:0000313" key="5">
    <source>
        <dbReference type="Proteomes" id="UP001286313"/>
    </source>
</evidence>
<gene>
    <name evidence="4" type="ORF">Pcinc_000347</name>
    <name evidence="3" type="ORF">Pcinc_008735</name>
</gene>
<accession>A0AAE1G6S6</accession>
<comment type="caution">
    <text evidence="3">The sequence shown here is derived from an EMBL/GenBank/DDBJ whole genome shotgun (WGS) entry which is preliminary data.</text>
</comment>
<sequence>MVWWRGSIALWLMNWPSTVMRASETGTPSCLCFSWPTGQAHEATRYTPACLMLGRELRLPVNLATGRPPDEELPTVTTGYATALQERLDKAGRQVRSNLQLVGQAMRQRYSQRVREARYAVGDRVWLHNPRRKRGLSPKLQSPWEGPYHVQEVMSDVTYRIQWGQNRSRVVNVDRL</sequence>
<dbReference type="InterPro" id="IPR054465">
    <property type="entry name" value="Integrase_p58-like_C"/>
</dbReference>
<keyword evidence="5" id="KW-1185">Reference proteome</keyword>
<reference evidence="3" key="1">
    <citation type="submission" date="2023-10" db="EMBL/GenBank/DDBJ databases">
        <title>Genome assemblies of two species of porcelain crab, Petrolisthes cinctipes and Petrolisthes manimaculis (Anomura: Porcellanidae).</title>
        <authorList>
            <person name="Angst P."/>
        </authorList>
    </citation>
    <scope>NUCLEOTIDE SEQUENCE</scope>
    <source>
        <strain evidence="3">PB745_01</strain>
        <tissue evidence="3">Gill</tissue>
    </source>
</reference>
<evidence type="ECO:0000259" key="2">
    <source>
        <dbReference type="Pfam" id="PF22938"/>
    </source>
</evidence>
<proteinExistence type="predicted"/>
<feature type="domain" description="Integrase p58-like C-terminal" evidence="2">
    <location>
        <begin position="146"/>
        <end position="176"/>
    </location>
</feature>
<protein>
    <recommendedName>
        <fullName evidence="2">Integrase p58-like C-terminal domain-containing protein</fullName>
    </recommendedName>
</protein>
<evidence type="ECO:0000256" key="1">
    <source>
        <dbReference type="SAM" id="SignalP"/>
    </source>
</evidence>
<keyword evidence="1" id="KW-0732">Signal</keyword>
<dbReference type="PANTHER" id="PTHR37984:SF5">
    <property type="entry name" value="PROTEIN NYNRIN-LIKE"/>
    <property type="match status" value="1"/>
</dbReference>
<dbReference type="InterPro" id="IPR050951">
    <property type="entry name" value="Retrovirus_Pol_polyprotein"/>
</dbReference>
<feature type="chain" id="PRO_5042442816" description="Integrase p58-like C-terminal domain-containing protein" evidence="1">
    <location>
        <begin position="23"/>
        <end position="176"/>
    </location>
</feature>
<name>A0AAE1G6S6_PETCI</name>
<dbReference type="Proteomes" id="UP001286313">
    <property type="component" value="Unassembled WGS sequence"/>
</dbReference>
<dbReference type="Pfam" id="PF22938">
    <property type="entry name" value="Integrase_p58_C"/>
    <property type="match status" value="1"/>
</dbReference>
<dbReference type="EMBL" id="JAWQEG010000023">
    <property type="protein sequence ID" value="KAK3895963.1"/>
    <property type="molecule type" value="Genomic_DNA"/>
</dbReference>
<dbReference type="AlphaFoldDB" id="A0AAE1G6S6"/>